<proteinExistence type="predicted"/>
<accession>A0AAE1KD42</accession>
<sequence>MAAPQSTYAQCVCDATTLAWSGSVVNGTMDYSRPAAIAEIEDNLHLTDNEEQAMEHWLPLKPPARHEFQSVVASTSTKRPKCGPMDYG</sequence>
<protein>
    <submittedName>
        <fullName evidence="1">Uncharacterized protein</fullName>
    </submittedName>
</protein>
<evidence type="ECO:0000313" key="2">
    <source>
        <dbReference type="Proteomes" id="UP001286313"/>
    </source>
</evidence>
<dbReference type="Proteomes" id="UP001286313">
    <property type="component" value="Unassembled WGS sequence"/>
</dbReference>
<evidence type="ECO:0000313" key="1">
    <source>
        <dbReference type="EMBL" id="KAK3869303.1"/>
    </source>
</evidence>
<dbReference type="EMBL" id="JAWQEG010002854">
    <property type="protein sequence ID" value="KAK3869303.1"/>
    <property type="molecule type" value="Genomic_DNA"/>
</dbReference>
<organism evidence="1 2">
    <name type="scientific">Petrolisthes cinctipes</name>
    <name type="common">Flat porcelain crab</name>
    <dbReference type="NCBI Taxonomy" id="88211"/>
    <lineage>
        <taxon>Eukaryota</taxon>
        <taxon>Metazoa</taxon>
        <taxon>Ecdysozoa</taxon>
        <taxon>Arthropoda</taxon>
        <taxon>Crustacea</taxon>
        <taxon>Multicrustacea</taxon>
        <taxon>Malacostraca</taxon>
        <taxon>Eumalacostraca</taxon>
        <taxon>Eucarida</taxon>
        <taxon>Decapoda</taxon>
        <taxon>Pleocyemata</taxon>
        <taxon>Anomura</taxon>
        <taxon>Galatheoidea</taxon>
        <taxon>Porcellanidae</taxon>
        <taxon>Petrolisthes</taxon>
    </lineage>
</organism>
<gene>
    <name evidence="1" type="ORF">Pcinc_025381</name>
</gene>
<reference evidence="1" key="1">
    <citation type="submission" date="2023-10" db="EMBL/GenBank/DDBJ databases">
        <title>Genome assemblies of two species of porcelain crab, Petrolisthes cinctipes and Petrolisthes manimaculis (Anomura: Porcellanidae).</title>
        <authorList>
            <person name="Angst P."/>
        </authorList>
    </citation>
    <scope>NUCLEOTIDE SEQUENCE</scope>
    <source>
        <strain evidence="1">PB745_01</strain>
        <tissue evidence="1">Gill</tissue>
    </source>
</reference>
<comment type="caution">
    <text evidence="1">The sequence shown here is derived from an EMBL/GenBank/DDBJ whole genome shotgun (WGS) entry which is preliminary data.</text>
</comment>
<name>A0AAE1KD42_PETCI</name>
<keyword evidence="2" id="KW-1185">Reference proteome</keyword>
<dbReference type="AlphaFoldDB" id="A0AAE1KD42"/>